<dbReference type="RefSeq" id="WP_099151420.1">
    <property type="nucleotide sequence ID" value="NZ_PDUD01000022.1"/>
</dbReference>
<comment type="caution">
    <text evidence="2">The sequence shown here is derived from an EMBL/GenBank/DDBJ whole genome shotgun (WGS) entry which is preliminary data.</text>
</comment>
<dbReference type="GO" id="GO:0016491">
    <property type="term" value="F:oxidoreductase activity"/>
    <property type="evidence" value="ECO:0007669"/>
    <property type="project" value="InterPro"/>
</dbReference>
<evidence type="ECO:0000313" key="2">
    <source>
        <dbReference type="EMBL" id="PHN05368.1"/>
    </source>
</evidence>
<dbReference type="GO" id="GO:0016209">
    <property type="term" value="F:antioxidant activity"/>
    <property type="evidence" value="ECO:0007669"/>
    <property type="project" value="InterPro"/>
</dbReference>
<dbReference type="PROSITE" id="PS51257">
    <property type="entry name" value="PROKAR_LIPOPROTEIN"/>
    <property type="match status" value="1"/>
</dbReference>
<reference evidence="2 3" key="1">
    <citation type="submission" date="2017-10" db="EMBL/GenBank/DDBJ databases">
        <title>The draft genome sequence of Lewinella nigricans NBRC 102662.</title>
        <authorList>
            <person name="Wang K."/>
        </authorList>
    </citation>
    <scope>NUCLEOTIDE SEQUENCE [LARGE SCALE GENOMIC DNA]</scope>
    <source>
        <strain evidence="2 3">NBRC 102662</strain>
    </source>
</reference>
<dbReference type="AlphaFoldDB" id="A0A2D0NAF4"/>
<keyword evidence="3" id="KW-1185">Reference proteome</keyword>
<dbReference type="InterPro" id="IPR013766">
    <property type="entry name" value="Thioredoxin_domain"/>
</dbReference>
<dbReference type="Proteomes" id="UP000223913">
    <property type="component" value="Unassembled WGS sequence"/>
</dbReference>
<gene>
    <name evidence="2" type="ORF">CRP01_17805</name>
</gene>
<dbReference type="InterPro" id="IPR000866">
    <property type="entry name" value="AhpC/TSA"/>
</dbReference>
<evidence type="ECO:0000259" key="1">
    <source>
        <dbReference type="PROSITE" id="PS51352"/>
    </source>
</evidence>
<feature type="domain" description="Thioredoxin" evidence="1">
    <location>
        <begin position="132"/>
        <end position="265"/>
    </location>
</feature>
<organism evidence="2 3">
    <name type="scientific">Flavilitoribacter nigricans (strain ATCC 23147 / DSM 23189 / NBRC 102662 / NCIMB 1420 / SS-2)</name>
    <name type="common">Lewinella nigricans</name>
    <dbReference type="NCBI Taxonomy" id="1122177"/>
    <lineage>
        <taxon>Bacteria</taxon>
        <taxon>Pseudomonadati</taxon>
        <taxon>Bacteroidota</taxon>
        <taxon>Saprospiria</taxon>
        <taxon>Saprospirales</taxon>
        <taxon>Lewinellaceae</taxon>
        <taxon>Flavilitoribacter</taxon>
    </lineage>
</organism>
<dbReference type="InterPro" id="IPR036249">
    <property type="entry name" value="Thioredoxin-like_sf"/>
</dbReference>
<protein>
    <submittedName>
        <fullName evidence="2">Redoxin</fullName>
    </submittedName>
</protein>
<dbReference type="Gene3D" id="3.40.30.10">
    <property type="entry name" value="Glutaredoxin"/>
    <property type="match status" value="1"/>
</dbReference>
<dbReference type="PROSITE" id="PS51352">
    <property type="entry name" value="THIOREDOXIN_2"/>
    <property type="match status" value="1"/>
</dbReference>
<proteinExistence type="predicted"/>
<evidence type="ECO:0000313" key="3">
    <source>
        <dbReference type="Proteomes" id="UP000223913"/>
    </source>
</evidence>
<dbReference type="OrthoDB" id="9815205at2"/>
<dbReference type="Pfam" id="PF00578">
    <property type="entry name" value="AhpC-TSA"/>
    <property type="match status" value="1"/>
</dbReference>
<dbReference type="PANTHER" id="PTHR42852">
    <property type="entry name" value="THIOL:DISULFIDE INTERCHANGE PROTEIN DSBE"/>
    <property type="match status" value="1"/>
</dbReference>
<dbReference type="CDD" id="cd02966">
    <property type="entry name" value="TlpA_like_family"/>
    <property type="match status" value="1"/>
</dbReference>
<dbReference type="InterPro" id="IPR050553">
    <property type="entry name" value="Thioredoxin_ResA/DsbE_sf"/>
</dbReference>
<dbReference type="SUPFAM" id="SSF52833">
    <property type="entry name" value="Thioredoxin-like"/>
    <property type="match status" value="1"/>
</dbReference>
<accession>A0A2D0NAF4</accession>
<name>A0A2D0NAF4_FLAN2</name>
<sequence length="265" mass="29922">MNRTILIVALILSAFAFSCKDQPEKQTTAEKVERFEPAVDPNDLGTEFMEWWTYHSSNIALSQDFIGLNATSDTIGKKLFLEQLSSGDFIPLRLASNSAEETYKLVQLPPSTEESIRSTIKNESLHKLKLFELEGQPFPQFDLTDLKGNHYTSENTRGKTVVFKTWFIHCKACVAEFPELNELVADYGQQDNVIFVSLALDDQDDLKKFLQKREFDYGVVPDQESLIVGDLGLQSYPTHIVVDENGIITKVVNKASEMIAFLGRT</sequence>
<dbReference type="EMBL" id="PDUD01000022">
    <property type="protein sequence ID" value="PHN05368.1"/>
    <property type="molecule type" value="Genomic_DNA"/>
</dbReference>
<dbReference type="PANTHER" id="PTHR42852:SF13">
    <property type="entry name" value="PROTEIN DIPZ"/>
    <property type="match status" value="1"/>
</dbReference>